<evidence type="ECO:0000313" key="5">
    <source>
        <dbReference type="EMBL" id="RKO65838.1"/>
    </source>
</evidence>
<evidence type="ECO:0000313" key="6">
    <source>
        <dbReference type="Proteomes" id="UP000271256"/>
    </source>
</evidence>
<evidence type="ECO:0000259" key="4">
    <source>
        <dbReference type="PROSITE" id="PS50949"/>
    </source>
</evidence>
<dbReference type="InterPro" id="IPR036388">
    <property type="entry name" value="WH-like_DNA-bd_sf"/>
</dbReference>
<dbReference type="GO" id="GO:0003677">
    <property type="term" value="F:DNA binding"/>
    <property type="evidence" value="ECO:0007669"/>
    <property type="project" value="UniProtKB-KW"/>
</dbReference>
<protein>
    <submittedName>
        <fullName evidence="5">FadR family transcriptional regulator</fullName>
    </submittedName>
</protein>
<keyword evidence="3" id="KW-0804">Transcription</keyword>
<dbReference type="InterPro" id="IPR011711">
    <property type="entry name" value="GntR_C"/>
</dbReference>
<keyword evidence="1" id="KW-0805">Transcription regulation</keyword>
<evidence type="ECO:0000256" key="1">
    <source>
        <dbReference type="ARBA" id="ARBA00023015"/>
    </source>
</evidence>
<dbReference type="SMART" id="SM00895">
    <property type="entry name" value="FCD"/>
    <property type="match status" value="1"/>
</dbReference>
<evidence type="ECO:0000256" key="3">
    <source>
        <dbReference type="ARBA" id="ARBA00023163"/>
    </source>
</evidence>
<evidence type="ECO:0000256" key="2">
    <source>
        <dbReference type="ARBA" id="ARBA00023125"/>
    </source>
</evidence>
<name>A0A494WRH9_9FIRM</name>
<proteinExistence type="predicted"/>
<dbReference type="PRINTS" id="PR00035">
    <property type="entry name" value="HTHGNTR"/>
</dbReference>
<dbReference type="GO" id="GO:0003700">
    <property type="term" value="F:DNA-binding transcription factor activity"/>
    <property type="evidence" value="ECO:0007669"/>
    <property type="project" value="InterPro"/>
</dbReference>
<dbReference type="EMBL" id="RBWE01000001">
    <property type="protein sequence ID" value="RKO65838.1"/>
    <property type="molecule type" value="Genomic_DNA"/>
</dbReference>
<dbReference type="InterPro" id="IPR000524">
    <property type="entry name" value="Tscrpt_reg_HTH_GntR"/>
</dbReference>
<dbReference type="Gene3D" id="1.10.10.10">
    <property type="entry name" value="Winged helix-like DNA-binding domain superfamily/Winged helix DNA-binding domain"/>
    <property type="match status" value="1"/>
</dbReference>
<dbReference type="Pfam" id="PF07729">
    <property type="entry name" value="FCD"/>
    <property type="match status" value="1"/>
</dbReference>
<dbReference type="OrthoDB" id="9799482at2"/>
<dbReference type="AlphaFoldDB" id="A0A494WRH9"/>
<organism evidence="5 6">
    <name type="scientific">Desulfofundulus salinus</name>
    <dbReference type="NCBI Taxonomy" id="2419843"/>
    <lineage>
        <taxon>Bacteria</taxon>
        <taxon>Bacillati</taxon>
        <taxon>Bacillota</taxon>
        <taxon>Clostridia</taxon>
        <taxon>Eubacteriales</taxon>
        <taxon>Peptococcaceae</taxon>
        <taxon>Desulfofundulus</taxon>
    </lineage>
</organism>
<dbReference type="InterPro" id="IPR036390">
    <property type="entry name" value="WH_DNA-bd_sf"/>
</dbReference>
<accession>A0A494WRH9</accession>
<dbReference type="Pfam" id="PF00392">
    <property type="entry name" value="GntR"/>
    <property type="match status" value="1"/>
</dbReference>
<dbReference type="PROSITE" id="PS50949">
    <property type="entry name" value="HTH_GNTR"/>
    <property type="match status" value="1"/>
</dbReference>
<dbReference type="PANTHER" id="PTHR43537">
    <property type="entry name" value="TRANSCRIPTIONAL REGULATOR, GNTR FAMILY"/>
    <property type="match status" value="1"/>
</dbReference>
<dbReference type="SUPFAM" id="SSF48008">
    <property type="entry name" value="GntR ligand-binding domain-like"/>
    <property type="match status" value="1"/>
</dbReference>
<dbReference type="RefSeq" id="WP_121450305.1">
    <property type="nucleotide sequence ID" value="NZ_RBWE01000001.1"/>
</dbReference>
<keyword evidence="6" id="KW-1185">Reference proteome</keyword>
<comment type="caution">
    <text evidence="5">The sequence shown here is derived from an EMBL/GenBank/DDBJ whole genome shotgun (WGS) entry which is preliminary data.</text>
</comment>
<keyword evidence="2" id="KW-0238">DNA-binding</keyword>
<dbReference type="PANTHER" id="PTHR43537:SF5">
    <property type="entry name" value="UXU OPERON TRANSCRIPTIONAL REGULATOR"/>
    <property type="match status" value="1"/>
</dbReference>
<reference evidence="5 6" key="1">
    <citation type="submission" date="2018-10" db="EMBL/GenBank/DDBJ databases">
        <authorList>
            <person name="Grouzdev D.S."/>
            <person name="Krutkina M.S."/>
            <person name="Tourova T.P."/>
            <person name="Nazina T.N."/>
        </authorList>
    </citation>
    <scope>NUCLEOTIDE SEQUENCE [LARGE SCALE GENOMIC DNA]</scope>
    <source>
        <strain evidence="5 6">435</strain>
    </source>
</reference>
<gene>
    <name evidence="5" type="ORF">D7024_01920</name>
</gene>
<dbReference type="SUPFAM" id="SSF46785">
    <property type="entry name" value="Winged helix' DNA-binding domain"/>
    <property type="match status" value="1"/>
</dbReference>
<dbReference type="InterPro" id="IPR008920">
    <property type="entry name" value="TF_FadR/GntR_C"/>
</dbReference>
<dbReference type="Proteomes" id="UP000271256">
    <property type="component" value="Unassembled WGS sequence"/>
</dbReference>
<dbReference type="CDD" id="cd07377">
    <property type="entry name" value="WHTH_GntR"/>
    <property type="match status" value="1"/>
</dbReference>
<dbReference type="Gene3D" id="1.20.120.530">
    <property type="entry name" value="GntR ligand-binding domain-like"/>
    <property type="match status" value="1"/>
</dbReference>
<dbReference type="SMART" id="SM00345">
    <property type="entry name" value="HTH_GNTR"/>
    <property type="match status" value="1"/>
</dbReference>
<feature type="domain" description="HTH gntR-type" evidence="4">
    <location>
        <begin position="5"/>
        <end position="73"/>
    </location>
</feature>
<sequence>MIGRRKAWELIVEELRAMIRQGRFKPGDRLPSEAELAKMFGVSRSPIREALSVLEAAGIIASRQGGGSYVRAMSGPSLLESVILEAMDYKQALHLLEVRQILETEAAALASERRDEEDLAAMEEALLKFKLVTEDEGAIGDEEDFAFHRAVVVAAHNPVLIRIVDDISDLYRKCLSVTLAKNVGFRRKREQVFKEHAAIFEAIKEMQTNLARVQASVHLEKVKEKVKKLLESLEKNKGARIQD</sequence>